<evidence type="ECO:0000256" key="1">
    <source>
        <dbReference type="ARBA" id="ARBA00022741"/>
    </source>
</evidence>
<proteinExistence type="predicted"/>
<keyword evidence="5" id="KW-1185">Reference proteome</keyword>
<organism evidence="4 5">
    <name type="scientific">Dactylosporangium cerinum</name>
    <dbReference type="NCBI Taxonomy" id="1434730"/>
    <lineage>
        <taxon>Bacteria</taxon>
        <taxon>Bacillati</taxon>
        <taxon>Actinomycetota</taxon>
        <taxon>Actinomycetes</taxon>
        <taxon>Micromonosporales</taxon>
        <taxon>Micromonosporaceae</taxon>
        <taxon>Dactylosporangium</taxon>
    </lineage>
</organism>
<dbReference type="EMBL" id="JBHSIU010000055">
    <property type="protein sequence ID" value="MFC5004148.1"/>
    <property type="molecule type" value="Genomic_DNA"/>
</dbReference>
<reference evidence="5" key="1">
    <citation type="journal article" date="2019" name="Int. J. Syst. Evol. Microbiol.">
        <title>The Global Catalogue of Microorganisms (GCM) 10K type strain sequencing project: providing services to taxonomists for standard genome sequencing and annotation.</title>
        <authorList>
            <consortium name="The Broad Institute Genomics Platform"/>
            <consortium name="The Broad Institute Genome Sequencing Center for Infectious Disease"/>
            <person name="Wu L."/>
            <person name="Ma J."/>
        </authorList>
    </citation>
    <scope>NUCLEOTIDE SEQUENCE [LARGE SCALE GENOMIC DNA]</scope>
    <source>
        <strain evidence="5">CGMCC 4.7152</strain>
    </source>
</reference>
<evidence type="ECO:0000313" key="5">
    <source>
        <dbReference type="Proteomes" id="UP001595912"/>
    </source>
</evidence>
<dbReference type="PRINTS" id="PR00301">
    <property type="entry name" value="HEATSHOCK70"/>
</dbReference>
<dbReference type="Proteomes" id="UP001595912">
    <property type="component" value="Unassembled WGS sequence"/>
</dbReference>
<dbReference type="InterPro" id="IPR043129">
    <property type="entry name" value="ATPase_NBD"/>
</dbReference>
<protein>
    <submittedName>
        <fullName evidence="4">Hsp70 family protein</fullName>
    </submittedName>
</protein>
<comment type="caution">
    <text evidence="4">The sequence shown here is derived from an EMBL/GenBank/DDBJ whole genome shotgun (WGS) entry which is preliminary data.</text>
</comment>
<dbReference type="PANTHER" id="PTHR42749:SF1">
    <property type="entry name" value="CELL SHAPE-DETERMINING PROTEIN MREB"/>
    <property type="match status" value="1"/>
</dbReference>
<sequence>MPAPDSFALGIDFGTSNTVAMLRWPDGRVKPLLFDGSPLLPSAVFGHADGRLFVGTDALHHARFEPARLAPNPKRNIDESTLFLGDRDVATVDVVAAVLRHVSTEALRVTGGTRPHTSLTHPAGWGPVRRGVLVDAAGAAGLGEVRLVPEPVAAARYFTGVLGQHLAVGQALAIYDLGAGTFDASVGVRTATGVEIVAVDGIDDIGGLDLDAAIVDWLGRQYGGVQPEVWRSLSNPTGTEDQRRHRLLWDDVRVAKEILSRVPSVVLPLPGADGDVHLGREEFETIVRPLIARTVRTTKALLQYARPTDVTLAGVFLVGGASRVPLVA</sequence>
<feature type="non-terminal residue" evidence="4">
    <location>
        <position position="328"/>
    </location>
</feature>
<dbReference type="PANTHER" id="PTHR42749">
    <property type="entry name" value="CELL SHAPE-DETERMINING PROTEIN MREB"/>
    <property type="match status" value="1"/>
</dbReference>
<dbReference type="InterPro" id="IPR013126">
    <property type="entry name" value="Hsp_70_fam"/>
</dbReference>
<gene>
    <name evidence="4" type="ORF">ACFPIJ_40780</name>
</gene>
<accession>A0ABV9W981</accession>
<dbReference type="RefSeq" id="WP_380123759.1">
    <property type="nucleotide sequence ID" value="NZ_JBHSIU010000055.1"/>
</dbReference>
<dbReference type="SUPFAM" id="SSF53067">
    <property type="entry name" value="Actin-like ATPase domain"/>
    <property type="match status" value="2"/>
</dbReference>
<keyword evidence="1" id="KW-0547">Nucleotide-binding</keyword>
<name>A0ABV9W981_9ACTN</name>
<evidence type="ECO:0000313" key="4">
    <source>
        <dbReference type="EMBL" id="MFC5004148.1"/>
    </source>
</evidence>
<evidence type="ECO:0000256" key="3">
    <source>
        <dbReference type="ARBA" id="ARBA00023186"/>
    </source>
</evidence>
<dbReference type="Gene3D" id="3.30.420.40">
    <property type="match status" value="2"/>
</dbReference>
<evidence type="ECO:0000256" key="2">
    <source>
        <dbReference type="ARBA" id="ARBA00022840"/>
    </source>
</evidence>
<dbReference type="Pfam" id="PF00012">
    <property type="entry name" value="HSP70"/>
    <property type="match status" value="1"/>
</dbReference>
<keyword evidence="3" id="KW-0143">Chaperone</keyword>
<dbReference type="Gene3D" id="3.90.640.10">
    <property type="entry name" value="Actin, Chain A, domain 4"/>
    <property type="match status" value="1"/>
</dbReference>
<keyword evidence="2" id="KW-0067">ATP-binding</keyword>